<dbReference type="EMBL" id="WJIE01000016">
    <property type="protein sequence ID" value="MRG97217.1"/>
    <property type="molecule type" value="Genomic_DNA"/>
</dbReference>
<dbReference type="OrthoDB" id="5510861at2"/>
<reference evidence="1 2" key="1">
    <citation type="submission" date="2019-10" db="EMBL/GenBank/DDBJ databases">
        <title>A soil myxobacterium in the family Polyangiaceae.</title>
        <authorList>
            <person name="Li Y."/>
            <person name="Wang J."/>
        </authorList>
    </citation>
    <scope>NUCLEOTIDE SEQUENCE [LARGE SCALE GENOMIC DNA]</scope>
    <source>
        <strain evidence="1 2">DSM 14734</strain>
    </source>
</reference>
<comment type="caution">
    <text evidence="1">The sequence shown here is derived from an EMBL/GenBank/DDBJ whole genome shotgun (WGS) entry which is preliminary data.</text>
</comment>
<dbReference type="RefSeq" id="WP_153824005.1">
    <property type="nucleotide sequence ID" value="NZ_WJIE01000016.1"/>
</dbReference>
<proteinExistence type="predicted"/>
<organism evidence="1 2">
    <name type="scientific">Polyangium spumosum</name>
    <dbReference type="NCBI Taxonomy" id="889282"/>
    <lineage>
        <taxon>Bacteria</taxon>
        <taxon>Pseudomonadati</taxon>
        <taxon>Myxococcota</taxon>
        <taxon>Polyangia</taxon>
        <taxon>Polyangiales</taxon>
        <taxon>Polyangiaceae</taxon>
        <taxon>Polyangium</taxon>
    </lineage>
</organism>
<evidence type="ECO:0000313" key="2">
    <source>
        <dbReference type="Proteomes" id="UP000440224"/>
    </source>
</evidence>
<keyword evidence="2" id="KW-1185">Reference proteome</keyword>
<dbReference type="AlphaFoldDB" id="A0A6N7Q083"/>
<gene>
    <name evidence="1" type="ORF">GF068_35620</name>
</gene>
<protein>
    <submittedName>
        <fullName evidence="1">Uncharacterized protein</fullName>
    </submittedName>
</protein>
<sequence>MTKRTRSELLDLVYRFYPRGVRNFDRMYVPPGEPFYEDTEEHRRLVEAANRGRAEYPTWNAMLTRLYARHRVRDESLSLFAGWTEPAYSARLYRPKDLEPVPGRKASLSFHVSLLGPYYGIHDRGEADEKPAVIAEEIEKTYPGYQTIPPELGNEVVPDVAVGVVGFGTATIYICLFSDVWTWVEPA</sequence>
<evidence type="ECO:0000313" key="1">
    <source>
        <dbReference type="EMBL" id="MRG97217.1"/>
    </source>
</evidence>
<dbReference type="Proteomes" id="UP000440224">
    <property type="component" value="Unassembled WGS sequence"/>
</dbReference>
<name>A0A6N7Q083_9BACT</name>
<accession>A0A6N7Q083</accession>